<feature type="region of interest" description="Disordered" evidence="1">
    <location>
        <begin position="49"/>
        <end position="71"/>
    </location>
</feature>
<dbReference type="GO" id="GO:0008270">
    <property type="term" value="F:zinc ion binding"/>
    <property type="evidence" value="ECO:0007669"/>
    <property type="project" value="InterPro"/>
</dbReference>
<dbReference type="PANTHER" id="PTHR12010:SF22">
    <property type="entry name" value="SMALL RIBOSOMAL SUBUNIT PROTEIN US14Z_US14Y_US14X"/>
    <property type="match status" value="1"/>
</dbReference>
<evidence type="ECO:0000256" key="1">
    <source>
        <dbReference type="SAM" id="MobiDB-lite"/>
    </source>
</evidence>
<keyword evidence="3" id="KW-1185">Reference proteome</keyword>
<protein>
    <recommendedName>
        <fullName evidence="4">40S ribosomal protein S29</fullName>
    </recommendedName>
</protein>
<reference evidence="2" key="1">
    <citation type="submission" date="2022-12" db="EMBL/GenBank/DDBJ databases">
        <title>Draft genome assemblies for two species of Escallonia (Escalloniales).</title>
        <authorList>
            <person name="Chanderbali A."/>
            <person name="Dervinis C."/>
            <person name="Anghel I."/>
            <person name="Soltis D."/>
            <person name="Soltis P."/>
            <person name="Zapata F."/>
        </authorList>
    </citation>
    <scope>NUCLEOTIDE SEQUENCE</scope>
    <source>
        <strain evidence="2">UCBG64.0493</strain>
        <tissue evidence="2">Leaf</tissue>
    </source>
</reference>
<sequence>MEKRKMKTRNITMEKKKDTSFCVLDRANPVQAGSQGDFSQWLCHWVRASTQPDSDPYSSKSSSTSAIGTDDEDEGASFAILIDLRGRVGPGLGLDTSCVELELRTRYGSRVCGYSHGMIRKYGLMCCRQCFHSNAKNIGFIKYR</sequence>
<dbReference type="EMBL" id="JAVXUP010001261">
    <property type="protein sequence ID" value="KAK3013912.1"/>
    <property type="molecule type" value="Genomic_DNA"/>
</dbReference>
<dbReference type="PANTHER" id="PTHR12010">
    <property type="entry name" value="40S RIBOSOMAL PROTEIN S29"/>
    <property type="match status" value="1"/>
</dbReference>
<dbReference type="InterPro" id="IPR043140">
    <property type="entry name" value="Ribosomal_uS14_sf"/>
</dbReference>
<comment type="caution">
    <text evidence="2">The sequence shown here is derived from an EMBL/GenBank/DDBJ whole genome shotgun (WGS) entry which is preliminary data.</text>
</comment>
<organism evidence="2 3">
    <name type="scientific">Escallonia herrerae</name>
    <dbReference type="NCBI Taxonomy" id="1293975"/>
    <lineage>
        <taxon>Eukaryota</taxon>
        <taxon>Viridiplantae</taxon>
        <taxon>Streptophyta</taxon>
        <taxon>Embryophyta</taxon>
        <taxon>Tracheophyta</taxon>
        <taxon>Spermatophyta</taxon>
        <taxon>Magnoliopsida</taxon>
        <taxon>eudicotyledons</taxon>
        <taxon>Gunneridae</taxon>
        <taxon>Pentapetalae</taxon>
        <taxon>asterids</taxon>
        <taxon>campanulids</taxon>
        <taxon>Escalloniales</taxon>
        <taxon>Escalloniaceae</taxon>
        <taxon>Escallonia</taxon>
    </lineage>
</organism>
<dbReference type="Proteomes" id="UP001188597">
    <property type="component" value="Unassembled WGS sequence"/>
</dbReference>
<gene>
    <name evidence="2" type="ORF">RJ639_009440</name>
</gene>
<proteinExistence type="predicted"/>
<dbReference type="GO" id="GO:0002181">
    <property type="term" value="P:cytoplasmic translation"/>
    <property type="evidence" value="ECO:0007669"/>
    <property type="project" value="TreeGrafter"/>
</dbReference>
<dbReference type="Gene3D" id="4.10.830.10">
    <property type="entry name" value="30s Ribosomal Protein S14, Chain N"/>
    <property type="match status" value="1"/>
</dbReference>
<evidence type="ECO:0000313" key="3">
    <source>
        <dbReference type="Proteomes" id="UP001188597"/>
    </source>
</evidence>
<dbReference type="InterPro" id="IPR039744">
    <property type="entry name" value="RIbosomal_uS14_euk_arc"/>
</dbReference>
<name>A0AA88VTW7_9ASTE</name>
<feature type="compositionally biased region" description="Low complexity" evidence="1">
    <location>
        <begin position="54"/>
        <end position="65"/>
    </location>
</feature>
<evidence type="ECO:0008006" key="4">
    <source>
        <dbReference type="Google" id="ProtNLM"/>
    </source>
</evidence>
<dbReference type="GO" id="GO:0003735">
    <property type="term" value="F:structural constituent of ribosome"/>
    <property type="evidence" value="ECO:0007669"/>
    <property type="project" value="InterPro"/>
</dbReference>
<evidence type="ECO:0000313" key="2">
    <source>
        <dbReference type="EMBL" id="KAK3013912.1"/>
    </source>
</evidence>
<dbReference type="AlphaFoldDB" id="A0AA88VTW7"/>
<accession>A0AA88VTW7</accession>
<dbReference type="GO" id="GO:0022627">
    <property type="term" value="C:cytosolic small ribosomal subunit"/>
    <property type="evidence" value="ECO:0007669"/>
    <property type="project" value="TreeGrafter"/>
</dbReference>